<dbReference type="RefSeq" id="WP_254163909.1">
    <property type="nucleotide sequence ID" value="NZ_JAHESF010000012.1"/>
</dbReference>
<sequence>MKILKNIVWILLAVCAFSCEEHVIEYDAAPVSGAAEFQLHYVVPVTAVAANNIYRVEINGKVYSNTSAPLTTYNAIPSGTASAFYTAEPGNVNIKLYQGTDGTTLVYDQNATLVAGKQNIFVHNFNQPPVVVDNGFPYQDAVTLDTDTTSYVKFYNFLYETTNVPTTLRLQYQYIFTRSYFNEKGERIIVNKDTLDVGPPVAFGESTGWQPVKVFKEVYNASGTARLDYLIQVVDANGNITGRLQARTTGGTTQPYADFWTTTVGRNVHHIYAGLRTAAPGSAVRLFTAN</sequence>
<evidence type="ECO:0000313" key="2">
    <source>
        <dbReference type="Proteomes" id="UP001319200"/>
    </source>
</evidence>
<reference evidence="1 2" key="1">
    <citation type="submission" date="2021-05" db="EMBL/GenBank/DDBJ databases">
        <title>A Polyphasic approach of four new species of the genus Ohtaekwangia: Ohtaekwangia histidinii sp. nov., Ohtaekwangia cretensis sp. nov., Ohtaekwangia indiensis sp. nov., Ohtaekwangia reichenbachii sp. nov. from diverse environment.</title>
        <authorList>
            <person name="Octaviana S."/>
        </authorList>
    </citation>
    <scope>NUCLEOTIDE SEQUENCE [LARGE SCALE GENOMIC DNA]</scope>
    <source>
        <strain evidence="1 2">PWU4</strain>
    </source>
</reference>
<comment type="caution">
    <text evidence="1">The sequence shown here is derived from an EMBL/GenBank/DDBJ whole genome shotgun (WGS) entry which is preliminary data.</text>
</comment>
<organism evidence="1 2">
    <name type="scientific">Chryseosolibacter histidini</name>
    <dbReference type="NCBI Taxonomy" id="2782349"/>
    <lineage>
        <taxon>Bacteria</taxon>
        <taxon>Pseudomonadati</taxon>
        <taxon>Bacteroidota</taxon>
        <taxon>Cytophagia</taxon>
        <taxon>Cytophagales</taxon>
        <taxon>Chryseotaleaceae</taxon>
        <taxon>Chryseosolibacter</taxon>
    </lineage>
</organism>
<dbReference type="AlphaFoldDB" id="A0AAP2DMM8"/>
<evidence type="ECO:0000313" key="1">
    <source>
        <dbReference type="EMBL" id="MBT1698038.1"/>
    </source>
</evidence>
<gene>
    <name evidence="1" type="ORF">KK083_14190</name>
</gene>
<accession>A0AAP2DMM8</accession>
<keyword evidence="2" id="KW-1185">Reference proteome</keyword>
<protein>
    <submittedName>
        <fullName evidence="1">Uncharacterized protein</fullName>
    </submittedName>
</protein>
<name>A0AAP2DMM8_9BACT</name>
<dbReference type="EMBL" id="JAHESF010000012">
    <property type="protein sequence ID" value="MBT1698038.1"/>
    <property type="molecule type" value="Genomic_DNA"/>
</dbReference>
<proteinExistence type="predicted"/>
<dbReference type="Proteomes" id="UP001319200">
    <property type="component" value="Unassembled WGS sequence"/>
</dbReference>